<dbReference type="Pfam" id="PF00565">
    <property type="entry name" value="SNase"/>
    <property type="match status" value="1"/>
</dbReference>
<dbReference type="SMART" id="SM00318">
    <property type="entry name" value="SNc"/>
    <property type="match status" value="1"/>
</dbReference>
<gene>
    <name evidence="3" type="ORF">GCM10008179_02850</name>
</gene>
<dbReference type="PROSITE" id="PS50830">
    <property type="entry name" value="TNASE_3"/>
    <property type="match status" value="1"/>
</dbReference>
<feature type="chain" id="PRO_5040949915" description="TNase-like domain-containing protein" evidence="1">
    <location>
        <begin position="27"/>
        <end position="151"/>
    </location>
</feature>
<name>A0A9W6IX40_9HYPH</name>
<feature type="domain" description="TNase-like" evidence="2">
    <location>
        <begin position="34"/>
        <end position="133"/>
    </location>
</feature>
<reference evidence="3" key="2">
    <citation type="submission" date="2023-01" db="EMBL/GenBank/DDBJ databases">
        <authorList>
            <person name="Sun Q."/>
            <person name="Evtushenko L."/>
        </authorList>
    </citation>
    <scope>NUCLEOTIDE SEQUENCE</scope>
    <source>
        <strain evidence="3">VKM B-2347</strain>
    </source>
</reference>
<dbReference type="Proteomes" id="UP001143372">
    <property type="component" value="Unassembled WGS sequence"/>
</dbReference>
<proteinExistence type="predicted"/>
<evidence type="ECO:0000259" key="2">
    <source>
        <dbReference type="PROSITE" id="PS50830"/>
    </source>
</evidence>
<comment type="caution">
    <text evidence="3">The sequence shown here is derived from an EMBL/GenBank/DDBJ whole genome shotgun (WGS) entry which is preliminary data.</text>
</comment>
<dbReference type="InterPro" id="IPR002071">
    <property type="entry name" value="Thermonucl_AS"/>
</dbReference>
<dbReference type="PROSITE" id="PS01284">
    <property type="entry name" value="TNASE_2"/>
    <property type="match status" value="1"/>
</dbReference>
<evidence type="ECO:0000313" key="3">
    <source>
        <dbReference type="EMBL" id="GLK66647.1"/>
    </source>
</evidence>
<organism evidence="3 4">
    <name type="scientific">Hansschlegelia plantiphila</name>
    <dbReference type="NCBI Taxonomy" id="374655"/>
    <lineage>
        <taxon>Bacteria</taxon>
        <taxon>Pseudomonadati</taxon>
        <taxon>Pseudomonadota</taxon>
        <taxon>Alphaproteobacteria</taxon>
        <taxon>Hyphomicrobiales</taxon>
        <taxon>Methylopilaceae</taxon>
        <taxon>Hansschlegelia</taxon>
    </lineage>
</organism>
<dbReference type="EMBL" id="BSFI01000002">
    <property type="protein sequence ID" value="GLK66647.1"/>
    <property type="molecule type" value="Genomic_DNA"/>
</dbReference>
<feature type="signal peptide" evidence="1">
    <location>
        <begin position="1"/>
        <end position="26"/>
    </location>
</feature>
<dbReference type="Gene3D" id="2.40.50.90">
    <property type="match status" value="1"/>
</dbReference>
<keyword evidence="4" id="KW-1185">Reference proteome</keyword>
<protein>
    <recommendedName>
        <fullName evidence="2">TNase-like domain-containing protein</fullName>
    </recommendedName>
</protein>
<dbReference type="InterPro" id="IPR035437">
    <property type="entry name" value="SNase_OB-fold_sf"/>
</dbReference>
<evidence type="ECO:0000256" key="1">
    <source>
        <dbReference type="SAM" id="SignalP"/>
    </source>
</evidence>
<dbReference type="SUPFAM" id="SSF50199">
    <property type="entry name" value="Staphylococcal nuclease"/>
    <property type="match status" value="1"/>
</dbReference>
<evidence type="ECO:0000313" key="4">
    <source>
        <dbReference type="Proteomes" id="UP001143372"/>
    </source>
</evidence>
<keyword evidence="1" id="KW-0732">Signal</keyword>
<dbReference type="AlphaFoldDB" id="A0A9W6IX40"/>
<dbReference type="GO" id="GO:0003676">
    <property type="term" value="F:nucleic acid binding"/>
    <property type="evidence" value="ECO:0007669"/>
    <property type="project" value="InterPro"/>
</dbReference>
<sequence length="151" mass="16465">MSGQTAGCGMIRPALLLALLATPALAEPPAAFMDYARAPAVRVIDGDTIDIDGERIRLTSEDGPIDAPEMHRAKCPLELFRAQAARERLIAIMAPNDFTIERRGKDRYGRTVGVIYSEGKDVGAELVREGHARPWPKLRKADRPAWCGGAE</sequence>
<dbReference type="InterPro" id="IPR016071">
    <property type="entry name" value="Staphylococal_nuclease_OB-fold"/>
</dbReference>
<dbReference type="GO" id="GO:0004518">
    <property type="term" value="F:nuclease activity"/>
    <property type="evidence" value="ECO:0007669"/>
    <property type="project" value="InterPro"/>
</dbReference>
<accession>A0A9W6IX40</accession>
<reference evidence="3" key="1">
    <citation type="journal article" date="2014" name="Int. J. Syst. Evol. Microbiol.">
        <title>Complete genome sequence of Corynebacterium casei LMG S-19264T (=DSM 44701T), isolated from a smear-ripened cheese.</title>
        <authorList>
            <consortium name="US DOE Joint Genome Institute (JGI-PGF)"/>
            <person name="Walter F."/>
            <person name="Albersmeier A."/>
            <person name="Kalinowski J."/>
            <person name="Ruckert C."/>
        </authorList>
    </citation>
    <scope>NUCLEOTIDE SEQUENCE</scope>
    <source>
        <strain evidence="3">VKM B-2347</strain>
    </source>
</reference>